<sequence length="356" mass="39629">MRASFETTRLSLRPFVASDAATVFASIDEEIKKWTTVPYPYTEESAKYFVTEHVKRISDEQGQLYGIFTKSSQDLVGTIEIRNCSRNEEQNVGSIGLWAAKPFRSQGMLAEALRALATEAFETKAYYRLEYRAEVENWSSRALAWACGFEFEGIARKSMPPTPWAQAQGETDYRDIAVYSLLAGDRTTPNSRWLGPLPGQPSGPKLADSHRPDQLVRQFHETYDCPILDEPSLEIERLGMRMDLILEEACELVGAVYGASARKTMELAWQNAKAEDDGTRDLVETADALGDLIYVIYGMALETGIDLPAVLSQVQASNLSKLDADGSVIYREDGKVLKGPNFFGPRIAEVLGLSRD</sequence>
<dbReference type="InterPro" id="IPR016181">
    <property type="entry name" value="Acyl_CoA_acyltransferase"/>
</dbReference>
<dbReference type="GO" id="GO:0005737">
    <property type="term" value="C:cytoplasm"/>
    <property type="evidence" value="ECO:0007669"/>
    <property type="project" value="TreeGrafter"/>
</dbReference>
<dbReference type="STRING" id="1912795.BK816_03925"/>
<dbReference type="InterPro" id="IPR033653">
    <property type="entry name" value="NTP-PPase_DR2231-like"/>
</dbReference>
<dbReference type="GO" id="GO:0008999">
    <property type="term" value="F:protein-N-terminal-alanine acetyltransferase activity"/>
    <property type="evidence" value="ECO:0007669"/>
    <property type="project" value="TreeGrafter"/>
</dbReference>
<dbReference type="PANTHER" id="PTHR43441:SF10">
    <property type="entry name" value="ACETYLTRANSFERASE"/>
    <property type="match status" value="1"/>
</dbReference>
<dbReference type="CDD" id="cd11530">
    <property type="entry name" value="NTP-PPase_DR2231_like"/>
    <property type="match status" value="1"/>
</dbReference>
<dbReference type="GO" id="GO:1990189">
    <property type="term" value="F:protein N-terminal-serine acetyltransferase activity"/>
    <property type="evidence" value="ECO:0007669"/>
    <property type="project" value="TreeGrafter"/>
</dbReference>
<protein>
    <recommendedName>
        <fullName evidence="2">N-acetyltransferase domain-containing protein</fullName>
    </recommendedName>
</protein>
<dbReference type="Gene3D" id="3.40.630.30">
    <property type="match status" value="1"/>
</dbReference>
<feature type="domain" description="N-acetyltransferase" evidence="2">
    <location>
        <begin position="10"/>
        <end position="169"/>
    </location>
</feature>
<reference evidence="3 4" key="1">
    <citation type="submission" date="2016-10" db="EMBL/GenBank/DDBJ databases">
        <title>Actinomyces aegypiusis sp. nov., isolated from the Aegypius monachus in Qinghai Tibet Plateau China.</title>
        <authorList>
            <person name="Wang Y."/>
        </authorList>
    </citation>
    <scope>NUCLEOTIDE SEQUENCE [LARGE SCALE GENOMIC DNA]</scope>
    <source>
        <strain evidence="3 4">VUL4_3</strain>
    </source>
</reference>
<proteinExistence type="predicted"/>
<dbReference type="AlphaFoldDB" id="A0A1D9MK51"/>
<evidence type="ECO:0000313" key="3">
    <source>
        <dbReference type="EMBL" id="AOZ72550.1"/>
    </source>
</evidence>
<dbReference type="EMBL" id="CP017812">
    <property type="protein sequence ID" value="AOZ72550.1"/>
    <property type="molecule type" value="Genomic_DNA"/>
</dbReference>
<dbReference type="SUPFAM" id="SSF55729">
    <property type="entry name" value="Acyl-CoA N-acyltransferases (Nat)"/>
    <property type="match status" value="1"/>
</dbReference>
<dbReference type="InterPro" id="IPR023292">
    <property type="entry name" value="NTP_PyroPHydrolase-like_dom_sf"/>
</dbReference>
<accession>A0A1D9MK51</accession>
<organism evidence="3 4">
    <name type="scientific">Boudabousia tangfeifanii</name>
    <dbReference type="NCBI Taxonomy" id="1912795"/>
    <lineage>
        <taxon>Bacteria</taxon>
        <taxon>Bacillati</taxon>
        <taxon>Actinomycetota</taxon>
        <taxon>Actinomycetes</taxon>
        <taxon>Actinomycetales</taxon>
        <taxon>Actinomycetaceae</taxon>
        <taxon>Boudabousia</taxon>
    </lineage>
</organism>
<dbReference type="Pfam" id="PF01503">
    <property type="entry name" value="PRA-PH"/>
    <property type="match status" value="1"/>
</dbReference>
<evidence type="ECO:0000313" key="4">
    <source>
        <dbReference type="Proteomes" id="UP000176288"/>
    </source>
</evidence>
<dbReference type="Pfam" id="PF13302">
    <property type="entry name" value="Acetyltransf_3"/>
    <property type="match status" value="1"/>
</dbReference>
<dbReference type="KEGG" id="avu:BK816_03925"/>
<dbReference type="InterPro" id="IPR021130">
    <property type="entry name" value="PRib-ATP_PPHydrolase-like"/>
</dbReference>
<gene>
    <name evidence="3" type="ORF">BK816_03925</name>
</gene>
<evidence type="ECO:0000256" key="1">
    <source>
        <dbReference type="SAM" id="MobiDB-lite"/>
    </source>
</evidence>
<dbReference type="OrthoDB" id="9795188at2"/>
<evidence type="ECO:0000259" key="2">
    <source>
        <dbReference type="PROSITE" id="PS51186"/>
    </source>
</evidence>
<dbReference type="RefSeq" id="WP_071164016.1">
    <property type="nucleotide sequence ID" value="NZ_CP017812.1"/>
</dbReference>
<dbReference type="InterPro" id="IPR051908">
    <property type="entry name" value="Ribosomal_N-acetyltransferase"/>
</dbReference>
<dbReference type="PANTHER" id="PTHR43441">
    <property type="entry name" value="RIBOSOMAL-PROTEIN-SERINE ACETYLTRANSFERASE"/>
    <property type="match status" value="1"/>
</dbReference>
<dbReference type="InterPro" id="IPR000182">
    <property type="entry name" value="GNAT_dom"/>
</dbReference>
<dbReference type="Proteomes" id="UP000176288">
    <property type="component" value="Chromosome"/>
</dbReference>
<feature type="region of interest" description="Disordered" evidence="1">
    <location>
        <begin position="190"/>
        <end position="210"/>
    </location>
</feature>
<dbReference type="Gene3D" id="1.10.3420.10">
    <property type="entry name" value="putative ntp pyrophosphohydrolase like domain"/>
    <property type="match status" value="1"/>
</dbReference>
<dbReference type="PROSITE" id="PS51186">
    <property type="entry name" value="GNAT"/>
    <property type="match status" value="1"/>
</dbReference>
<keyword evidence="4" id="KW-1185">Reference proteome</keyword>
<name>A0A1D9MK51_9ACTO</name>